<name>A0A1P8KG96_9BURK</name>
<dbReference type="KEGG" id="rsb:RS694_19710"/>
<evidence type="ECO:0000256" key="1">
    <source>
        <dbReference type="SAM" id="SignalP"/>
    </source>
</evidence>
<dbReference type="EMBL" id="CP019239">
    <property type="protein sequence ID" value="APW45011.1"/>
    <property type="molecule type" value="Genomic_DNA"/>
</dbReference>
<keyword evidence="3" id="KW-1185">Reference proteome</keyword>
<dbReference type="eggNOG" id="ENOG50324B7">
    <property type="taxonomic scope" value="Bacteria"/>
</dbReference>
<feature type="chain" id="PRO_5010159087" evidence="1">
    <location>
        <begin position="22"/>
        <end position="198"/>
    </location>
</feature>
<gene>
    <name evidence="2" type="ORF">RS694_19710</name>
</gene>
<dbReference type="STRING" id="1484693.RS694_19710"/>
<dbReference type="Proteomes" id="UP000186110">
    <property type="component" value="Chromosome"/>
</dbReference>
<keyword evidence="1" id="KW-0732">Signal</keyword>
<evidence type="ECO:0000313" key="3">
    <source>
        <dbReference type="Proteomes" id="UP000186110"/>
    </source>
</evidence>
<accession>A0A1P8KG96</accession>
<feature type="signal peptide" evidence="1">
    <location>
        <begin position="1"/>
        <end position="21"/>
    </location>
</feature>
<dbReference type="AlphaFoldDB" id="A0A1P8KG96"/>
<organism evidence="2 3">
    <name type="scientific">Rhodoferax saidenbachensis</name>
    <dbReference type="NCBI Taxonomy" id="1484693"/>
    <lineage>
        <taxon>Bacteria</taxon>
        <taxon>Pseudomonadati</taxon>
        <taxon>Pseudomonadota</taxon>
        <taxon>Betaproteobacteria</taxon>
        <taxon>Burkholderiales</taxon>
        <taxon>Comamonadaceae</taxon>
        <taxon>Rhodoferax</taxon>
    </lineage>
</organism>
<proteinExistence type="predicted"/>
<sequence length="198" mass="21730">MHRRFFLPMLLCLPLPGLVWAAPERETEADAEDQPPKQPSYKVSAAQLQAGVAQRFPLRYPVAGLMNLDVQVPTLRLLPALNRLNATMVVEAAGPALNRSHQGTLDVEFALRYEATDRTVRAHQLRLARLQFPSLQPSVVALLNTYGPALAERTLLEVVVHTLRPQDLALPDTLGMQPGSITVTNEGLTIGFVPKSLS</sequence>
<dbReference type="Gene3D" id="3.15.10.40">
    <property type="entry name" value="Uncharacterised protein PF07273, DUF1439"/>
    <property type="match status" value="1"/>
</dbReference>
<reference evidence="2 3" key="1">
    <citation type="submission" date="2017-01" db="EMBL/GenBank/DDBJ databases">
        <authorList>
            <person name="Mah S.A."/>
            <person name="Swanson W.J."/>
            <person name="Moy G.W."/>
            <person name="Vacquier V.D."/>
        </authorList>
    </citation>
    <scope>NUCLEOTIDE SEQUENCE [LARGE SCALE GENOMIC DNA]</scope>
    <source>
        <strain evidence="2 3">DSM 22694</strain>
    </source>
</reference>
<dbReference type="RefSeq" id="WP_029708212.1">
    <property type="nucleotide sequence ID" value="NZ_CP019239.1"/>
</dbReference>
<evidence type="ECO:0000313" key="2">
    <source>
        <dbReference type="EMBL" id="APW45011.1"/>
    </source>
</evidence>
<protein>
    <submittedName>
        <fullName evidence="2">DUF1439 domain-containing protein</fullName>
    </submittedName>
</protein>